<dbReference type="AlphaFoldDB" id="A0AAN8H007"/>
<name>A0AAN8H007_CHAGU</name>
<comment type="caution">
    <text evidence="1">The sequence shown here is derived from an EMBL/GenBank/DDBJ whole genome shotgun (WGS) entry which is preliminary data.</text>
</comment>
<proteinExistence type="predicted"/>
<evidence type="ECO:0000313" key="2">
    <source>
        <dbReference type="Proteomes" id="UP001331515"/>
    </source>
</evidence>
<keyword evidence="2" id="KW-1185">Reference proteome</keyword>
<reference evidence="1 2" key="1">
    <citation type="journal article" date="2023" name="Mol. Biol. Evol.">
        <title>Genomics of Secondarily Temperate Adaptation in the Only Non-Antarctic Icefish.</title>
        <authorList>
            <person name="Rivera-Colon A.G."/>
            <person name="Rayamajhi N."/>
            <person name="Minhas B.F."/>
            <person name="Madrigal G."/>
            <person name="Bilyk K.T."/>
            <person name="Yoon V."/>
            <person name="Hune M."/>
            <person name="Gregory S."/>
            <person name="Cheng C.H.C."/>
            <person name="Catchen J.M."/>
        </authorList>
    </citation>
    <scope>NUCLEOTIDE SEQUENCE [LARGE SCALE GENOMIC DNA]</scope>
    <source>
        <tissue evidence="1">White muscle</tissue>
    </source>
</reference>
<dbReference type="EMBL" id="JAURVH010001533">
    <property type="protein sequence ID" value="KAK5898219.1"/>
    <property type="molecule type" value="Genomic_DNA"/>
</dbReference>
<evidence type="ECO:0000313" key="1">
    <source>
        <dbReference type="EMBL" id="KAK5898219.1"/>
    </source>
</evidence>
<protein>
    <submittedName>
        <fullName evidence="1">Uncharacterized protein</fullName>
    </submittedName>
</protein>
<accession>A0AAN8H007</accession>
<gene>
    <name evidence="1" type="ORF">CgunFtcFv8_015656</name>
</gene>
<sequence>MCSASKMTDNILREHHANLEHRDEKTQIIKTALKFVCNDIAMVDLDPKSYPTAHSMTDIQSQLALVPESLQMFLRPID</sequence>
<organism evidence="1 2">
    <name type="scientific">Champsocephalus gunnari</name>
    <name type="common">Mackerel icefish</name>
    <dbReference type="NCBI Taxonomy" id="52237"/>
    <lineage>
        <taxon>Eukaryota</taxon>
        <taxon>Metazoa</taxon>
        <taxon>Chordata</taxon>
        <taxon>Craniata</taxon>
        <taxon>Vertebrata</taxon>
        <taxon>Euteleostomi</taxon>
        <taxon>Actinopterygii</taxon>
        <taxon>Neopterygii</taxon>
        <taxon>Teleostei</taxon>
        <taxon>Neoteleostei</taxon>
        <taxon>Acanthomorphata</taxon>
        <taxon>Eupercaria</taxon>
        <taxon>Perciformes</taxon>
        <taxon>Notothenioidei</taxon>
        <taxon>Channichthyidae</taxon>
        <taxon>Champsocephalus</taxon>
    </lineage>
</organism>
<dbReference type="Proteomes" id="UP001331515">
    <property type="component" value="Unassembled WGS sequence"/>
</dbReference>